<dbReference type="Gene3D" id="3.40.50.720">
    <property type="entry name" value="NAD(P)-binding Rossmann-like Domain"/>
    <property type="match status" value="1"/>
</dbReference>
<dbReference type="GO" id="GO:0061504">
    <property type="term" value="P:cyclic threonylcarbamoyladenosine biosynthetic process"/>
    <property type="evidence" value="ECO:0007669"/>
    <property type="project" value="TreeGrafter"/>
</dbReference>
<evidence type="ECO:0000313" key="2">
    <source>
        <dbReference type="EMBL" id="VAX03135.1"/>
    </source>
</evidence>
<reference evidence="2" key="1">
    <citation type="submission" date="2018-06" db="EMBL/GenBank/DDBJ databases">
        <authorList>
            <person name="Zhirakovskaya E."/>
        </authorList>
    </citation>
    <scope>NUCLEOTIDE SEQUENCE</scope>
</reference>
<dbReference type="GO" id="GO:0008641">
    <property type="term" value="F:ubiquitin-like modifier activating enzyme activity"/>
    <property type="evidence" value="ECO:0007669"/>
    <property type="project" value="InterPro"/>
</dbReference>
<dbReference type="PANTHER" id="PTHR43267:SF1">
    <property type="entry name" value="TRNA THREONYLCARBAMOYLADENOSINE DEHYDRATASE"/>
    <property type="match status" value="1"/>
</dbReference>
<dbReference type="CDD" id="cd00755">
    <property type="entry name" value="YgdL_like"/>
    <property type="match status" value="1"/>
</dbReference>
<dbReference type="AlphaFoldDB" id="A0A3B1BA15"/>
<dbReference type="GO" id="GO:0061503">
    <property type="term" value="F:tRNA threonylcarbamoyladenosine dehydratase"/>
    <property type="evidence" value="ECO:0007669"/>
    <property type="project" value="TreeGrafter"/>
</dbReference>
<gene>
    <name evidence="2" type="ORF">MNBD_GAMMA20-1758</name>
</gene>
<dbReference type="InterPro" id="IPR035985">
    <property type="entry name" value="Ubiquitin-activating_enz"/>
</dbReference>
<accession>A0A3B1BA15</accession>
<name>A0A3B1BA15_9ZZZZ</name>
<proteinExistence type="predicted"/>
<dbReference type="PANTHER" id="PTHR43267">
    <property type="entry name" value="TRNA THREONYLCARBAMOYLADENOSINE DEHYDRATASE"/>
    <property type="match status" value="1"/>
</dbReference>
<feature type="domain" description="THIF-type NAD/FAD binding fold" evidence="1">
    <location>
        <begin position="31"/>
        <end position="269"/>
    </location>
</feature>
<dbReference type="EMBL" id="UOFU01000313">
    <property type="protein sequence ID" value="VAX03135.1"/>
    <property type="molecule type" value="Genomic_DNA"/>
</dbReference>
<dbReference type="Pfam" id="PF00899">
    <property type="entry name" value="ThiF"/>
    <property type="match status" value="1"/>
</dbReference>
<dbReference type="NCBIfam" id="NF011696">
    <property type="entry name" value="PRK15116.1"/>
    <property type="match status" value="1"/>
</dbReference>
<dbReference type="InterPro" id="IPR045886">
    <property type="entry name" value="ThiF/MoeB/HesA"/>
</dbReference>
<dbReference type="InterPro" id="IPR000594">
    <property type="entry name" value="ThiF_NAD_FAD-bd"/>
</dbReference>
<evidence type="ECO:0000259" key="1">
    <source>
        <dbReference type="Pfam" id="PF00899"/>
    </source>
</evidence>
<sequence length="278" mass="30367">MPNKPTNDAMNNTFEQRFGGIRRLYGANAVPIIQNLHVCVVGLGGVGSWAVEALARTGVGRLTLIDYDTVALSNINRQLPAMTDTDGLKKASVLRERVGQINPDCGCEVIDDFITVANLRDYLDPARHYGYVVDAIDSITFKAQMIYHCKRNKIPIIATGGAGGLTDPTLIHVKDLRQTYNDPLAAKVRSRLRSDFGFSKNPKRNFGIECVFSSQQQVYPKPDGSVSHQKPGIHGISLDCNMGYGSAAFVTAVFGQVAASRVINRTLQKAARRKTSKV</sequence>
<organism evidence="2">
    <name type="scientific">hydrothermal vent metagenome</name>
    <dbReference type="NCBI Taxonomy" id="652676"/>
    <lineage>
        <taxon>unclassified sequences</taxon>
        <taxon>metagenomes</taxon>
        <taxon>ecological metagenomes</taxon>
    </lineage>
</organism>
<protein>
    <submittedName>
        <fullName evidence="2">HesA/MoeB/ThiF family protein =&gt; sulfur transfer pathway protein CsdL</fullName>
    </submittedName>
</protein>
<dbReference type="SUPFAM" id="SSF69572">
    <property type="entry name" value="Activating enzymes of the ubiquitin-like proteins"/>
    <property type="match status" value="1"/>
</dbReference>